<dbReference type="Proteomes" id="UP001241110">
    <property type="component" value="Unassembled WGS sequence"/>
</dbReference>
<dbReference type="Gene3D" id="2.60.120.10">
    <property type="entry name" value="Jelly Rolls"/>
    <property type="match status" value="1"/>
</dbReference>
<dbReference type="CDD" id="cd00038">
    <property type="entry name" value="CAP_ED"/>
    <property type="match status" value="1"/>
</dbReference>
<dbReference type="PROSITE" id="PS50042">
    <property type="entry name" value="CNMP_BINDING_3"/>
    <property type="match status" value="1"/>
</dbReference>
<dbReference type="InterPro" id="IPR014710">
    <property type="entry name" value="RmlC-like_jellyroll"/>
</dbReference>
<gene>
    <name evidence="2" type="ORF">QNI16_28285</name>
</gene>
<dbReference type="SUPFAM" id="SSF51206">
    <property type="entry name" value="cAMP-binding domain-like"/>
    <property type="match status" value="1"/>
</dbReference>
<dbReference type="RefSeq" id="WP_313985717.1">
    <property type="nucleotide sequence ID" value="NZ_JASJOS010000014.1"/>
</dbReference>
<dbReference type="InterPro" id="IPR000595">
    <property type="entry name" value="cNMP-bd_dom"/>
</dbReference>
<comment type="caution">
    <text evidence="2">The sequence shown here is derived from an EMBL/GenBank/DDBJ whole genome shotgun (WGS) entry which is preliminary data.</text>
</comment>
<sequence>MLSEFKKYLSESLELPDQEIQPILSSAIPRKLRRNELLLQAGDVCRHKVFIVSGILRTYSISANGNEHIVQFSSEKEWTLDIESYDLETPATVNIAAVEPTDAILWKKNDFNALLASLPLLKKYSKQLISRKIYENRQRLLTAISATPEEKYDDFIRNNPHLIARLPLHMIAAYLGISLKTLTRIRHAQLYR</sequence>
<evidence type="ECO:0000313" key="2">
    <source>
        <dbReference type="EMBL" id="MDJ1484430.1"/>
    </source>
</evidence>
<protein>
    <submittedName>
        <fullName evidence="2">Crp/Fnr family transcriptional regulator</fullName>
    </submittedName>
</protein>
<dbReference type="EMBL" id="JASJOS010000014">
    <property type="protein sequence ID" value="MDJ1484430.1"/>
    <property type="molecule type" value="Genomic_DNA"/>
</dbReference>
<dbReference type="AlphaFoldDB" id="A0AAE3QVV0"/>
<feature type="domain" description="Cyclic nucleotide-binding" evidence="1">
    <location>
        <begin position="15"/>
        <end position="132"/>
    </location>
</feature>
<reference evidence="2" key="1">
    <citation type="submission" date="2023-05" db="EMBL/GenBank/DDBJ databases">
        <authorList>
            <person name="Zhang X."/>
        </authorList>
    </citation>
    <scope>NUCLEOTIDE SEQUENCE</scope>
    <source>
        <strain evidence="2">YF14B1</strain>
    </source>
</reference>
<organism evidence="2 3">
    <name type="scientific">Xanthocytophaga flava</name>
    <dbReference type="NCBI Taxonomy" id="3048013"/>
    <lineage>
        <taxon>Bacteria</taxon>
        <taxon>Pseudomonadati</taxon>
        <taxon>Bacteroidota</taxon>
        <taxon>Cytophagia</taxon>
        <taxon>Cytophagales</taxon>
        <taxon>Rhodocytophagaceae</taxon>
        <taxon>Xanthocytophaga</taxon>
    </lineage>
</organism>
<dbReference type="InterPro" id="IPR018490">
    <property type="entry name" value="cNMP-bd_dom_sf"/>
</dbReference>
<name>A0AAE3QVV0_9BACT</name>
<evidence type="ECO:0000259" key="1">
    <source>
        <dbReference type="PROSITE" id="PS50042"/>
    </source>
</evidence>
<proteinExistence type="predicted"/>
<dbReference type="Pfam" id="PF00027">
    <property type="entry name" value="cNMP_binding"/>
    <property type="match status" value="1"/>
</dbReference>
<evidence type="ECO:0000313" key="3">
    <source>
        <dbReference type="Proteomes" id="UP001241110"/>
    </source>
</evidence>
<accession>A0AAE3QVV0</accession>